<feature type="region of interest" description="Disordered" evidence="1">
    <location>
        <begin position="1"/>
        <end position="21"/>
    </location>
</feature>
<feature type="domain" description="Thiamine-binding protein" evidence="2">
    <location>
        <begin position="174"/>
        <end position="207"/>
    </location>
</feature>
<dbReference type="EMBL" id="ALBS01000273">
    <property type="protein sequence ID" value="EJT46873.1"/>
    <property type="molecule type" value="Genomic_DNA"/>
</dbReference>
<dbReference type="VEuPathDB" id="FungiDB:A1Q1_04385"/>
<reference evidence="3 4" key="1">
    <citation type="journal article" date="2012" name="Eukaryot. Cell">
        <title>Draft genome sequence of CBS 2479, the standard type strain of Trichosporon asahii.</title>
        <authorList>
            <person name="Yang R.Y."/>
            <person name="Li H.T."/>
            <person name="Zhu H."/>
            <person name="Zhou G.P."/>
            <person name="Wang M."/>
            <person name="Wang L."/>
        </authorList>
    </citation>
    <scope>NUCLEOTIDE SEQUENCE [LARGE SCALE GENOMIC DNA]</scope>
    <source>
        <strain evidence="4">ATCC 90039 / CBS 2479 / JCM 2466 / KCTC 7840 / NCYC 2677 / UAMH 7654</strain>
    </source>
</reference>
<evidence type="ECO:0000259" key="2">
    <source>
        <dbReference type="Pfam" id="PF01910"/>
    </source>
</evidence>
<dbReference type="InterPro" id="IPR029756">
    <property type="entry name" value="MTH1187/YkoF-like"/>
</dbReference>
<dbReference type="KEGG" id="tasa:A1Q1_04385"/>
<dbReference type="Gene3D" id="3.30.70.930">
    <property type="match status" value="1"/>
</dbReference>
<evidence type="ECO:0000313" key="3">
    <source>
        <dbReference type="EMBL" id="EJT46873.1"/>
    </source>
</evidence>
<evidence type="ECO:0000313" key="4">
    <source>
        <dbReference type="Proteomes" id="UP000002748"/>
    </source>
</evidence>
<evidence type="ECO:0000256" key="1">
    <source>
        <dbReference type="SAM" id="MobiDB-lite"/>
    </source>
</evidence>
<proteinExistence type="predicted"/>
<dbReference type="HOGENOM" id="CLU_1295218_0_0_1"/>
<dbReference type="AlphaFoldDB" id="J5QDZ9"/>
<dbReference type="GeneID" id="25987898"/>
<sequence>MAPQTAAFTLRQPVLPPPVPLLPHPPAHYPPHPVPHAPPGSLHCPPPVPLPPNRPARPGLRLPPVAMKSTEPVAASQPTPGAKPTLICDGHDTTGENRNRDVAGGARSAACTLPIGPTMGTRGSTVGPEPRRYLSSNLVRRGDCMSEKAGGCTPGVMYSNLQKPTMSEELYAVADFCLIPMGTESPSVGPQIAECQRVLEKSGLEYNYVFAID</sequence>
<dbReference type="Proteomes" id="UP000002748">
    <property type="component" value="Unassembled WGS sequence"/>
</dbReference>
<organism evidence="3 4">
    <name type="scientific">Trichosporon asahii var. asahii (strain ATCC 90039 / CBS 2479 / JCM 2466 / KCTC 7840 / NBRC 103889/ NCYC 2677 / UAMH 7654)</name>
    <name type="common">Yeast</name>
    <dbReference type="NCBI Taxonomy" id="1186058"/>
    <lineage>
        <taxon>Eukaryota</taxon>
        <taxon>Fungi</taxon>
        <taxon>Dikarya</taxon>
        <taxon>Basidiomycota</taxon>
        <taxon>Agaricomycotina</taxon>
        <taxon>Tremellomycetes</taxon>
        <taxon>Trichosporonales</taxon>
        <taxon>Trichosporonaceae</taxon>
        <taxon>Trichosporon</taxon>
    </lineage>
</organism>
<dbReference type="InterPro" id="IPR002767">
    <property type="entry name" value="Thiamine_BP"/>
</dbReference>
<dbReference type="SUPFAM" id="SSF89957">
    <property type="entry name" value="MTH1187/YkoF-like"/>
    <property type="match status" value="1"/>
</dbReference>
<dbReference type="RefSeq" id="XP_014178226.1">
    <property type="nucleotide sequence ID" value="XM_014322751.1"/>
</dbReference>
<name>J5QDZ9_TRIAS</name>
<feature type="region of interest" description="Disordered" evidence="1">
    <location>
        <begin position="71"/>
        <end position="92"/>
    </location>
</feature>
<comment type="caution">
    <text evidence="3">The sequence shown here is derived from an EMBL/GenBank/DDBJ whole genome shotgun (WGS) entry which is preliminary data.</text>
</comment>
<dbReference type="OrthoDB" id="5587367at2759"/>
<protein>
    <recommendedName>
        <fullName evidence="2">Thiamine-binding protein domain-containing protein</fullName>
    </recommendedName>
</protein>
<accession>J5QDZ9</accession>
<gene>
    <name evidence="3" type="ORF">A1Q1_04385</name>
</gene>
<dbReference type="Pfam" id="PF01910">
    <property type="entry name" value="Thiamine_BP"/>
    <property type="match status" value="1"/>
</dbReference>